<dbReference type="CDD" id="cd06848">
    <property type="entry name" value="GCS_H"/>
    <property type="match status" value="1"/>
</dbReference>
<gene>
    <name evidence="3" type="ORF">C4532_18300</name>
</gene>
<evidence type="ECO:0000256" key="1">
    <source>
        <dbReference type="ARBA" id="ARBA00022823"/>
    </source>
</evidence>
<dbReference type="PANTHER" id="PTHR11715">
    <property type="entry name" value="GLYCINE CLEAVAGE SYSTEM H PROTEIN"/>
    <property type="match status" value="1"/>
</dbReference>
<dbReference type="InterPro" id="IPR033753">
    <property type="entry name" value="GCV_H/Fam206"/>
</dbReference>
<accession>A0A419EPK3</accession>
<dbReference type="InterPro" id="IPR002930">
    <property type="entry name" value="GCV_H"/>
</dbReference>
<evidence type="ECO:0000313" key="4">
    <source>
        <dbReference type="Proteomes" id="UP000285961"/>
    </source>
</evidence>
<keyword evidence="1" id="KW-0450">Lipoyl</keyword>
<reference evidence="3 4" key="1">
    <citation type="journal article" date="2017" name="ISME J.">
        <title>Energy and carbon metabolisms in a deep terrestrial subsurface fluid microbial community.</title>
        <authorList>
            <person name="Momper L."/>
            <person name="Jungbluth S.P."/>
            <person name="Lee M.D."/>
            <person name="Amend J.P."/>
        </authorList>
    </citation>
    <scope>NUCLEOTIDE SEQUENCE [LARGE SCALE GENOMIC DNA]</scope>
    <source>
        <strain evidence="3">SURF_17</strain>
    </source>
</reference>
<dbReference type="GO" id="GO:0009249">
    <property type="term" value="P:protein lipoylation"/>
    <property type="evidence" value="ECO:0007669"/>
    <property type="project" value="TreeGrafter"/>
</dbReference>
<dbReference type="GO" id="GO:0005960">
    <property type="term" value="C:glycine cleavage complex"/>
    <property type="evidence" value="ECO:0007669"/>
    <property type="project" value="InterPro"/>
</dbReference>
<dbReference type="AlphaFoldDB" id="A0A419EPK3"/>
<dbReference type="GO" id="GO:0019464">
    <property type="term" value="P:glycine decarboxylation via glycine cleavage system"/>
    <property type="evidence" value="ECO:0007669"/>
    <property type="project" value="InterPro"/>
</dbReference>
<dbReference type="SUPFAM" id="SSF51230">
    <property type="entry name" value="Single hybrid motif"/>
    <property type="match status" value="1"/>
</dbReference>
<sequence length="239" mass="26574">MVPVTIVGLILAFLAVDVFVQMFERSRGKEVYGFFMPDPAAGNREGLPILSRVMGRLRDFGIAPLRNAYFHPGHTWAAVSESGDARIGLDAFAQKVIGRVEAIELPKAGQTIRQGQPFFRVRKGNRMADFVAPIDGVVTSVNEAAASRNELSPSEHLCTVEPSRLSENLKVLRIAEDAARWMYDELFDLHEMVAARLPRLQTVGATMQDGALALDDLQGNLDDEAWNEFRKRFLMNAED</sequence>
<comment type="caution">
    <text evidence="3">The sequence shown here is derived from an EMBL/GenBank/DDBJ whole genome shotgun (WGS) entry which is preliminary data.</text>
</comment>
<dbReference type="GO" id="GO:0005737">
    <property type="term" value="C:cytoplasm"/>
    <property type="evidence" value="ECO:0007669"/>
    <property type="project" value="TreeGrafter"/>
</dbReference>
<feature type="transmembrane region" description="Helical" evidence="2">
    <location>
        <begin position="6"/>
        <end position="23"/>
    </location>
</feature>
<dbReference type="InterPro" id="IPR011053">
    <property type="entry name" value="Single_hybrid_motif"/>
</dbReference>
<protein>
    <submittedName>
        <fullName evidence="3">Glycine cleavage system protein H</fullName>
    </submittedName>
</protein>
<dbReference type="Pfam" id="PF01597">
    <property type="entry name" value="GCV_H"/>
    <property type="match status" value="1"/>
</dbReference>
<keyword evidence="2" id="KW-1133">Transmembrane helix</keyword>
<dbReference type="EMBL" id="QZKI01000131">
    <property type="protein sequence ID" value="RJP65010.1"/>
    <property type="molecule type" value="Genomic_DNA"/>
</dbReference>
<dbReference type="PANTHER" id="PTHR11715:SF3">
    <property type="entry name" value="GLYCINE CLEAVAGE SYSTEM H PROTEIN-RELATED"/>
    <property type="match status" value="1"/>
</dbReference>
<proteinExistence type="predicted"/>
<dbReference type="Proteomes" id="UP000285961">
    <property type="component" value="Unassembled WGS sequence"/>
</dbReference>
<name>A0A419EPK3_9BACT</name>
<keyword evidence="2" id="KW-0812">Transmembrane</keyword>
<organism evidence="3 4">
    <name type="scientific">Candidatus Abyssobacteria bacterium SURF_17</name>
    <dbReference type="NCBI Taxonomy" id="2093361"/>
    <lineage>
        <taxon>Bacteria</taxon>
        <taxon>Pseudomonadati</taxon>
        <taxon>Candidatus Hydrogenedentota</taxon>
        <taxon>Candidatus Abyssobacteria</taxon>
    </lineage>
</organism>
<dbReference type="Gene3D" id="2.40.50.100">
    <property type="match status" value="1"/>
</dbReference>
<evidence type="ECO:0000256" key="2">
    <source>
        <dbReference type="SAM" id="Phobius"/>
    </source>
</evidence>
<keyword evidence="2" id="KW-0472">Membrane</keyword>
<evidence type="ECO:0000313" key="3">
    <source>
        <dbReference type="EMBL" id="RJP65010.1"/>
    </source>
</evidence>